<comment type="subcellular location">
    <subcellularLocation>
        <location evidence="1">Membrane</location>
        <topology evidence="1">Multi-pass membrane protein</topology>
    </subcellularLocation>
</comment>
<evidence type="ECO:0000313" key="10">
    <source>
        <dbReference type="Proteomes" id="UP000585474"/>
    </source>
</evidence>
<evidence type="ECO:0000313" key="9">
    <source>
        <dbReference type="EMBL" id="GFY91353.1"/>
    </source>
</evidence>
<comment type="caution">
    <text evidence="9">The sequence shown here is derived from an EMBL/GenBank/DDBJ whole genome shotgun (WGS) entry which is preliminary data.</text>
</comment>
<evidence type="ECO:0000256" key="1">
    <source>
        <dbReference type="ARBA" id="ARBA00004141"/>
    </source>
</evidence>
<keyword evidence="3 8" id="KW-0812">Transmembrane</keyword>
<name>A0A7J0EY87_9ERIC</name>
<accession>A0A7J0EY87</accession>
<dbReference type="OrthoDB" id="8904098at2759"/>
<gene>
    <name evidence="9" type="ORF">Acr_07g0015490</name>
</gene>
<keyword evidence="10" id="KW-1185">Reference proteome</keyword>
<evidence type="ECO:0000256" key="2">
    <source>
        <dbReference type="ARBA" id="ARBA00005982"/>
    </source>
</evidence>
<dbReference type="SUPFAM" id="SSF103473">
    <property type="entry name" value="MFS general substrate transporter"/>
    <property type="match status" value="1"/>
</dbReference>
<reference evidence="9 10" key="1">
    <citation type="submission" date="2019-07" db="EMBL/GenBank/DDBJ databases">
        <title>De Novo Assembly of kiwifruit Actinidia rufa.</title>
        <authorList>
            <person name="Sugita-Konishi S."/>
            <person name="Sato K."/>
            <person name="Mori E."/>
            <person name="Abe Y."/>
            <person name="Kisaki G."/>
            <person name="Hamano K."/>
            <person name="Suezawa K."/>
            <person name="Otani M."/>
            <person name="Fukuda T."/>
            <person name="Manabe T."/>
            <person name="Gomi K."/>
            <person name="Tabuchi M."/>
            <person name="Akimitsu K."/>
            <person name="Kataoka I."/>
        </authorList>
    </citation>
    <scope>NUCLEOTIDE SEQUENCE [LARGE SCALE GENOMIC DNA]</scope>
    <source>
        <strain evidence="10">cv. Fuchu</strain>
    </source>
</reference>
<dbReference type="InterPro" id="IPR000109">
    <property type="entry name" value="POT_fam"/>
</dbReference>
<dbReference type="EMBL" id="BJWL01000007">
    <property type="protein sequence ID" value="GFY91353.1"/>
    <property type="molecule type" value="Genomic_DNA"/>
</dbReference>
<evidence type="ECO:0000256" key="6">
    <source>
        <dbReference type="ARBA" id="ARBA00044504"/>
    </source>
</evidence>
<dbReference type="InterPro" id="IPR036259">
    <property type="entry name" value="MFS_trans_sf"/>
</dbReference>
<dbReference type="Pfam" id="PF00854">
    <property type="entry name" value="PTR2"/>
    <property type="match status" value="1"/>
</dbReference>
<organism evidence="9 10">
    <name type="scientific">Actinidia rufa</name>
    <dbReference type="NCBI Taxonomy" id="165716"/>
    <lineage>
        <taxon>Eukaryota</taxon>
        <taxon>Viridiplantae</taxon>
        <taxon>Streptophyta</taxon>
        <taxon>Embryophyta</taxon>
        <taxon>Tracheophyta</taxon>
        <taxon>Spermatophyta</taxon>
        <taxon>Magnoliopsida</taxon>
        <taxon>eudicotyledons</taxon>
        <taxon>Gunneridae</taxon>
        <taxon>Pentapetalae</taxon>
        <taxon>asterids</taxon>
        <taxon>Ericales</taxon>
        <taxon>Actinidiaceae</taxon>
        <taxon>Actinidia</taxon>
    </lineage>
</organism>
<dbReference type="AlphaFoldDB" id="A0A7J0EY87"/>
<dbReference type="GO" id="GO:0016020">
    <property type="term" value="C:membrane"/>
    <property type="evidence" value="ECO:0007669"/>
    <property type="project" value="UniProtKB-SubCell"/>
</dbReference>
<evidence type="ECO:0000256" key="8">
    <source>
        <dbReference type="SAM" id="Phobius"/>
    </source>
</evidence>
<dbReference type="Gene3D" id="1.20.1250.20">
    <property type="entry name" value="MFS general substrate transporter like domains"/>
    <property type="match status" value="1"/>
</dbReference>
<proteinExistence type="inferred from homology"/>
<evidence type="ECO:0008006" key="11">
    <source>
        <dbReference type="Google" id="ProtNLM"/>
    </source>
</evidence>
<dbReference type="GO" id="GO:0022857">
    <property type="term" value="F:transmembrane transporter activity"/>
    <property type="evidence" value="ECO:0007669"/>
    <property type="project" value="InterPro"/>
</dbReference>
<keyword evidence="4 8" id="KW-1133">Transmembrane helix</keyword>
<comment type="similarity">
    <text evidence="6">Belongs to the major facilitator superfamily. Phosphate:H(+) symporter (TC 2.A.1.9) family.</text>
</comment>
<feature type="transmembrane region" description="Helical" evidence="8">
    <location>
        <begin position="265"/>
        <end position="288"/>
    </location>
</feature>
<feature type="region of interest" description="Disordered" evidence="7">
    <location>
        <begin position="298"/>
        <end position="317"/>
    </location>
</feature>
<keyword evidence="5 8" id="KW-0472">Membrane</keyword>
<evidence type="ECO:0000256" key="3">
    <source>
        <dbReference type="ARBA" id="ARBA00022692"/>
    </source>
</evidence>
<feature type="transmembrane region" description="Helical" evidence="8">
    <location>
        <begin position="189"/>
        <end position="208"/>
    </location>
</feature>
<feature type="transmembrane region" description="Helical" evidence="8">
    <location>
        <begin position="220"/>
        <end position="245"/>
    </location>
</feature>
<comment type="similarity">
    <text evidence="2">Belongs to the major facilitator superfamily. Proton-dependent oligopeptide transporter (POT/PTR) (TC 2.A.17) family.</text>
</comment>
<evidence type="ECO:0000256" key="5">
    <source>
        <dbReference type="ARBA" id="ARBA00023136"/>
    </source>
</evidence>
<evidence type="ECO:0000256" key="4">
    <source>
        <dbReference type="ARBA" id="ARBA00022989"/>
    </source>
</evidence>
<dbReference type="Proteomes" id="UP000585474">
    <property type="component" value="Unassembled WGS sequence"/>
</dbReference>
<dbReference type="PANTHER" id="PTHR11654">
    <property type="entry name" value="OLIGOPEPTIDE TRANSPORTER-RELATED"/>
    <property type="match status" value="1"/>
</dbReference>
<protein>
    <recommendedName>
        <fullName evidence="11">Major facilitator superfamily protein</fullName>
    </recommendedName>
</protein>
<sequence>MNSCGALCTYSLYDKQVNGAGAWRKERFIKPFIALTPEEGYFTNRGNSFAPDCDSPLDTLLELWREEDKKTLRVLLLSQPVVSKDCPLSAGCWSSLLRGSRKGWSTIKCAGAHFRFPLLVGGPVVPMPPPHSRMGRQWSAGKLVLILDAVHWNPEAPPRTLPRVRLRCGLVDDPNAALDMSAMWLVPQYALLGLAEALFSIGQMEFFYTQFPKSMTSIGMAISTLGLAVSSLLGSFLVNTVNFATSREGNVSWLDSDLNKGHVDYYYWLITFLGFLNFVYFLICCRAYEPNEKEITRLAAGEENEEESEYRDLPNSA</sequence>
<evidence type="ECO:0000256" key="7">
    <source>
        <dbReference type="SAM" id="MobiDB-lite"/>
    </source>
</evidence>